<gene>
    <name evidence="1" type="ORF">GCM10007872_23350</name>
</gene>
<evidence type="ECO:0000313" key="1">
    <source>
        <dbReference type="EMBL" id="GLQ85426.1"/>
    </source>
</evidence>
<name>A0AA37SK76_9PROT</name>
<evidence type="ECO:0000313" key="2">
    <source>
        <dbReference type="Proteomes" id="UP001156708"/>
    </source>
</evidence>
<evidence type="ECO:0008006" key="3">
    <source>
        <dbReference type="Google" id="ProtNLM"/>
    </source>
</evidence>
<dbReference type="EMBL" id="BSNZ01000015">
    <property type="protein sequence ID" value="GLQ85426.1"/>
    <property type="molecule type" value="Genomic_DNA"/>
</dbReference>
<dbReference type="Proteomes" id="UP001156708">
    <property type="component" value="Unassembled WGS sequence"/>
</dbReference>
<dbReference type="AlphaFoldDB" id="A0AA37SK76"/>
<protein>
    <recommendedName>
        <fullName evidence="3">Transposase IS4-like domain-containing protein</fullName>
    </recommendedName>
</protein>
<organism evidence="1 2">
    <name type="scientific">Gluconobacter sphaericus NBRC 12467</name>
    <dbReference type="NCBI Taxonomy" id="1307951"/>
    <lineage>
        <taxon>Bacteria</taxon>
        <taxon>Pseudomonadati</taxon>
        <taxon>Pseudomonadota</taxon>
        <taxon>Alphaproteobacteria</taxon>
        <taxon>Acetobacterales</taxon>
        <taxon>Acetobacteraceae</taxon>
        <taxon>Gluconobacter</taxon>
    </lineage>
</organism>
<reference evidence="2" key="1">
    <citation type="journal article" date="2019" name="Int. J. Syst. Evol. Microbiol.">
        <title>The Global Catalogue of Microorganisms (GCM) 10K type strain sequencing project: providing services to taxonomists for standard genome sequencing and annotation.</title>
        <authorList>
            <consortium name="The Broad Institute Genomics Platform"/>
            <consortium name="The Broad Institute Genome Sequencing Center for Infectious Disease"/>
            <person name="Wu L."/>
            <person name="Ma J."/>
        </authorList>
    </citation>
    <scope>NUCLEOTIDE SEQUENCE [LARGE SCALE GENOMIC DNA]</scope>
    <source>
        <strain evidence="2">NBRC 12467</strain>
    </source>
</reference>
<proteinExistence type="predicted"/>
<sequence length="60" mass="6718">MNTKLHAVTDQNGRPLSSFMTAGQIPDRLLLSHLPRRSRHLLAMSPEPTQTDILLNALNK</sequence>
<comment type="caution">
    <text evidence="1">The sequence shown here is derived from an EMBL/GenBank/DDBJ whole genome shotgun (WGS) entry which is preliminary data.</text>
</comment>
<accession>A0AA37SK76</accession>
<keyword evidence="2" id="KW-1185">Reference proteome</keyword>